<keyword evidence="2" id="KW-0507">mRNA processing</keyword>
<dbReference type="PROSITE" id="PS51319">
    <property type="entry name" value="TFIIS_N"/>
    <property type="match status" value="1"/>
</dbReference>
<evidence type="ECO:0000256" key="5">
    <source>
        <dbReference type="ARBA" id="ARBA00023163"/>
    </source>
</evidence>
<evidence type="ECO:0000256" key="1">
    <source>
        <dbReference type="ARBA" id="ARBA00022448"/>
    </source>
</evidence>
<comment type="similarity">
    <text evidence="8">Belongs to the IWS1 family.</text>
</comment>
<dbReference type="InterPro" id="IPR051037">
    <property type="entry name" value="RNAPII_TF_IWS1"/>
</dbReference>
<proteinExistence type="inferred from homology"/>
<keyword evidence="1" id="KW-0813">Transport</keyword>
<gene>
    <name evidence="12" type="ORF">RF55_12360</name>
</gene>
<keyword evidence="3" id="KW-0509">mRNA transport</keyword>
<evidence type="ECO:0000313" key="12">
    <source>
        <dbReference type="EMBL" id="KMQ88188.1"/>
    </source>
</evidence>
<dbReference type="PANTHER" id="PTHR46010">
    <property type="entry name" value="PROTEIN IWS1 HOMOLOG"/>
    <property type="match status" value="1"/>
</dbReference>
<keyword evidence="13" id="KW-1185">Reference proteome</keyword>
<feature type="domain" description="TFIIS N-terminal" evidence="11">
    <location>
        <begin position="48"/>
        <end position="126"/>
    </location>
</feature>
<dbReference type="GO" id="GO:0016973">
    <property type="term" value="P:poly(A)+ mRNA export from nucleus"/>
    <property type="evidence" value="ECO:0007669"/>
    <property type="project" value="TreeGrafter"/>
</dbReference>
<evidence type="ECO:0000256" key="10">
    <source>
        <dbReference type="SAM" id="MobiDB-lite"/>
    </source>
</evidence>
<evidence type="ECO:0000256" key="9">
    <source>
        <dbReference type="PROSITE-ProRule" id="PRU00649"/>
    </source>
</evidence>
<organism evidence="12 13">
    <name type="scientific">Lasius niger</name>
    <name type="common">Black garden ant</name>
    <dbReference type="NCBI Taxonomy" id="67767"/>
    <lineage>
        <taxon>Eukaryota</taxon>
        <taxon>Metazoa</taxon>
        <taxon>Ecdysozoa</taxon>
        <taxon>Arthropoda</taxon>
        <taxon>Hexapoda</taxon>
        <taxon>Insecta</taxon>
        <taxon>Pterygota</taxon>
        <taxon>Neoptera</taxon>
        <taxon>Endopterygota</taxon>
        <taxon>Hymenoptera</taxon>
        <taxon>Apocrita</taxon>
        <taxon>Aculeata</taxon>
        <taxon>Formicoidea</taxon>
        <taxon>Formicidae</taxon>
        <taxon>Formicinae</taxon>
        <taxon>Lasius</taxon>
        <taxon>Lasius</taxon>
    </lineage>
</organism>
<comment type="caution">
    <text evidence="12">The sequence shown here is derived from an EMBL/GenBank/DDBJ whole genome shotgun (WGS) entry which is preliminary data.</text>
</comment>
<dbReference type="SUPFAM" id="SSF47676">
    <property type="entry name" value="Conserved domain common to transcription factors TFIIS, elongin A, CRSP70"/>
    <property type="match status" value="1"/>
</dbReference>
<dbReference type="Pfam" id="PF08711">
    <property type="entry name" value="Med26"/>
    <property type="match status" value="1"/>
</dbReference>
<evidence type="ECO:0000256" key="6">
    <source>
        <dbReference type="ARBA" id="ARBA00023187"/>
    </source>
</evidence>
<dbReference type="STRING" id="67767.A0A0J7KCP4"/>
<evidence type="ECO:0000256" key="3">
    <source>
        <dbReference type="ARBA" id="ARBA00022816"/>
    </source>
</evidence>
<keyword evidence="4" id="KW-0805">Transcription regulation</keyword>
<dbReference type="EMBL" id="LBMM01009353">
    <property type="protein sequence ID" value="KMQ88188.1"/>
    <property type="molecule type" value="Genomic_DNA"/>
</dbReference>
<keyword evidence="5" id="KW-0804">Transcription</keyword>
<evidence type="ECO:0000256" key="7">
    <source>
        <dbReference type="ARBA" id="ARBA00023242"/>
    </source>
</evidence>
<dbReference type="OrthoDB" id="21124at2759"/>
<evidence type="ECO:0000256" key="8">
    <source>
        <dbReference type="ARBA" id="ARBA00037992"/>
    </source>
</evidence>
<feature type="compositionally biased region" description="Basic and acidic residues" evidence="10">
    <location>
        <begin position="152"/>
        <end position="163"/>
    </location>
</feature>
<dbReference type="PANTHER" id="PTHR46010:SF1">
    <property type="entry name" value="PROTEIN IWS1 HOMOLOG"/>
    <property type="match status" value="1"/>
</dbReference>
<keyword evidence="6" id="KW-0508">mRNA splicing</keyword>
<evidence type="ECO:0000256" key="2">
    <source>
        <dbReference type="ARBA" id="ARBA00022664"/>
    </source>
</evidence>
<evidence type="ECO:0000313" key="13">
    <source>
        <dbReference type="Proteomes" id="UP000036403"/>
    </source>
</evidence>
<dbReference type="AlphaFoldDB" id="A0A0J7KCP4"/>
<evidence type="ECO:0000259" key="11">
    <source>
        <dbReference type="PROSITE" id="PS51319"/>
    </source>
</evidence>
<keyword evidence="7 9" id="KW-0539">Nucleus</keyword>
<dbReference type="FunFam" id="1.20.930.10:FF:000001">
    <property type="entry name" value="IWS1, SUPT6H interacting protein"/>
    <property type="match status" value="1"/>
</dbReference>
<sequence length="246" mass="28468">MKGAAEEDRKLNQQNKPATNKIAMLSKVLSQLKKHDLQLAFLEHNVLSVLTDWLAPMPDRSLPSLKIRDNLLKLLWEFPKIDQSSLKQSGIGKAVMYLYKHPKETKENKERAGKLINEWARPIFNLSADFKALSKEERMQRDLEQTPQKRRKIEEGGSFHKSQDINKALKGDAKPLRPGDPGWVGRARVPRPSNKDYVIRPDWKSDVDISRSTKKQMSRFERHMKNYIDTKRMKSARRAVDISIEG</sequence>
<feature type="non-terminal residue" evidence="12">
    <location>
        <position position="246"/>
    </location>
</feature>
<dbReference type="Gene3D" id="1.20.930.10">
    <property type="entry name" value="Conserved domain common to transcription factors TFIIS, elongin A, CRSP70"/>
    <property type="match status" value="1"/>
</dbReference>
<dbReference type="InterPro" id="IPR035441">
    <property type="entry name" value="TFIIS/LEDGF_dom_sf"/>
</dbReference>
<dbReference type="PaxDb" id="67767-A0A0J7KCP4"/>
<feature type="region of interest" description="Disordered" evidence="10">
    <location>
        <begin position="139"/>
        <end position="163"/>
    </location>
</feature>
<evidence type="ECO:0000256" key="4">
    <source>
        <dbReference type="ARBA" id="ARBA00023015"/>
    </source>
</evidence>
<name>A0A0J7KCP4_LASNI</name>
<comment type="subcellular location">
    <subcellularLocation>
        <location evidence="9">Nucleus</location>
    </subcellularLocation>
</comment>
<accession>A0A0J7KCP4</accession>
<dbReference type="InterPro" id="IPR017923">
    <property type="entry name" value="TFIIS_N"/>
</dbReference>
<dbReference type="Proteomes" id="UP000036403">
    <property type="component" value="Unassembled WGS sequence"/>
</dbReference>
<feature type="region of interest" description="Disordered" evidence="10">
    <location>
        <begin position="170"/>
        <end position="189"/>
    </location>
</feature>
<dbReference type="GO" id="GO:0006397">
    <property type="term" value="P:mRNA processing"/>
    <property type="evidence" value="ECO:0007669"/>
    <property type="project" value="UniProtKB-KW"/>
</dbReference>
<reference evidence="12 13" key="1">
    <citation type="submission" date="2015-04" db="EMBL/GenBank/DDBJ databases">
        <title>Lasius niger genome sequencing.</title>
        <authorList>
            <person name="Konorov E.A."/>
            <person name="Nikitin M.A."/>
            <person name="Kirill M.V."/>
            <person name="Chang P."/>
        </authorList>
    </citation>
    <scope>NUCLEOTIDE SEQUENCE [LARGE SCALE GENOMIC DNA]</scope>
    <source>
        <tissue evidence="12">Whole</tissue>
    </source>
</reference>
<protein>
    <submittedName>
        <fullName evidence="12">Iws1-like protein</fullName>
    </submittedName>
</protein>
<dbReference type="GO" id="GO:0005634">
    <property type="term" value="C:nucleus"/>
    <property type="evidence" value="ECO:0007669"/>
    <property type="project" value="UniProtKB-SubCell"/>
</dbReference>
<dbReference type="GO" id="GO:0008380">
    <property type="term" value="P:RNA splicing"/>
    <property type="evidence" value="ECO:0007669"/>
    <property type="project" value="UniProtKB-KW"/>
</dbReference>